<accession>A0ABU7MIV0</accession>
<dbReference type="EMBL" id="JAZDUF010000008">
    <property type="protein sequence ID" value="MEE3853024.1"/>
    <property type="molecule type" value="Genomic_DNA"/>
</dbReference>
<keyword evidence="1" id="KW-0812">Transmembrane</keyword>
<comment type="caution">
    <text evidence="2">The sequence shown here is derived from an EMBL/GenBank/DDBJ whole genome shotgun (WGS) entry which is preliminary data.</text>
</comment>
<evidence type="ECO:0000313" key="3">
    <source>
        <dbReference type="Proteomes" id="UP001347146"/>
    </source>
</evidence>
<sequence length="75" mass="7731">MTTTESAAAGVGDRPMNSAGGSIDAALREAIDTIDSTDYRHDNPAFGSLSGRDALVLGVLYVLLPVVLAIAVWIA</sequence>
<evidence type="ECO:0000256" key="1">
    <source>
        <dbReference type="SAM" id="Phobius"/>
    </source>
</evidence>
<reference evidence="2 3" key="1">
    <citation type="submission" date="2024-01" db="EMBL/GenBank/DDBJ databases">
        <title>Draft genome sequence of Gordonia sp. LSe1-13.</title>
        <authorList>
            <person name="Suphannarot A."/>
            <person name="Mingma R."/>
        </authorList>
    </citation>
    <scope>NUCLEOTIDE SEQUENCE [LARGE SCALE GENOMIC DNA]</scope>
    <source>
        <strain evidence="2 3">LSe1-13</strain>
    </source>
</reference>
<keyword evidence="1" id="KW-0472">Membrane</keyword>
<name>A0ABU7MIV0_9ACTN</name>
<gene>
    <name evidence="2" type="ORF">VZC37_21995</name>
</gene>
<keyword evidence="1" id="KW-1133">Transmembrane helix</keyword>
<dbReference type="RefSeq" id="WP_330435780.1">
    <property type="nucleotide sequence ID" value="NZ_JAZDUF010000008.1"/>
</dbReference>
<keyword evidence="3" id="KW-1185">Reference proteome</keyword>
<evidence type="ECO:0000313" key="2">
    <source>
        <dbReference type="EMBL" id="MEE3853024.1"/>
    </source>
</evidence>
<protein>
    <submittedName>
        <fullName evidence="2">Uncharacterized protein</fullName>
    </submittedName>
</protein>
<proteinExistence type="predicted"/>
<organism evidence="2 3">
    <name type="scientific">Gordonia sesuvii</name>
    <dbReference type="NCBI Taxonomy" id="3116777"/>
    <lineage>
        <taxon>Bacteria</taxon>
        <taxon>Bacillati</taxon>
        <taxon>Actinomycetota</taxon>
        <taxon>Actinomycetes</taxon>
        <taxon>Mycobacteriales</taxon>
        <taxon>Gordoniaceae</taxon>
        <taxon>Gordonia</taxon>
    </lineage>
</organism>
<feature type="transmembrane region" description="Helical" evidence="1">
    <location>
        <begin position="54"/>
        <end position="74"/>
    </location>
</feature>
<dbReference type="Proteomes" id="UP001347146">
    <property type="component" value="Unassembled WGS sequence"/>
</dbReference>